<dbReference type="CDD" id="cd04496">
    <property type="entry name" value="SSB_OBF"/>
    <property type="match status" value="1"/>
</dbReference>
<sequence>MSETITVAGNLAADPERRTTAGGDAVVSFRVGSTQRRLDKDTGQWVDAYTNWFHVSAFRSLAENALLSLRKGDRVIVTGTLRLRTWENDSRSGVTADIDAAAIGPDLRWGTTVFTRRARGEDRAEDRSQARSDSHATGGAVDAAGCSLPPSVDGDAPAAAQTPAQTGDGAPGGSPAEGEPEMAWAGGAGSEPPF</sequence>
<dbReference type="Gene3D" id="2.40.50.140">
    <property type="entry name" value="Nucleic acid-binding proteins"/>
    <property type="match status" value="1"/>
</dbReference>
<feature type="region of interest" description="Disordered" evidence="4">
    <location>
        <begin position="118"/>
        <end position="194"/>
    </location>
</feature>
<feature type="compositionally biased region" description="Basic and acidic residues" evidence="4">
    <location>
        <begin position="118"/>
        <end position="134"/>
    </location>
</feature>
<dbReference type="InterPro" id="IPR012340">
    <property type="entry name" value="NA-bd_OB-fold"/>
</dbReference>
<evidence type="ECO:0000256" key="2">
    <source>
        <dbReference type="HAMAP-Rule" id="MF_00984"/>
    </source>
</evidence>
<dbReference type="GO" id="GO:0003677">
    <property type="term" value="F:DNA binding"/>
    <property type="evidence" value="ECO:0007669"/>
    <property type="project" value="UniProtKB-KW"/>
</dbReference>
<organism evidence="5 6">
    <name type="scientific">Microbacterium pullorum</name>
    <dbReference type="NCBI Taxonomy" id="2762236"/>
    <lineage>
        <taxon>Bacteria</taxon>
        <taxon>Bacillati</taxon>
        <taxon>Actinomycetota</taxon>
        <taxon>Actinomycetes</taxon>
        <taxon>Micrococcales</taxon>
        <taxon>Microbacteriaceae</taxon>
        <taxon>Microbacterium</taxon>
    </lineage>
</organism>
<proteinExistence type="inferred from homology"/>
<dbReference type="PROSITE" id="PS50935">
    <property type="entry name" value="SSB"/>
    <property type="match status" value="1"/>
</dbReference>
<dbReference type="InterPro" id="IPR011344">
    <property type="entry name" value="ssDNA-bd"/>
</dbReference>
<dbReference type="PANTHER" id="PTHR10302">
    <property type="entry name" value="SINGLE-STRANDED DNA-BINDING PROTEIN"/>
    <property type="match status" value="1"/>
</dbReference>
<reference evidence="5 6" key="1">
    <citation type="submission" date="2020-08" db="EMBL/GenBank/DDBJ databases">
        <title>A Genomic Blueprint of the Chicken Gut Microbiome.</title>
        <authorList>
            <person name="Gilroy R."/>
            <person name="Ravi A."/>
            <person name="Getino M."/>
            <person name="Pursley I."/>
            <person name="Horton D.L."/>
            <person name="Alikhan N.-F."/>
            <person name="Baker D."/>
            <person name="Gharbi K."/>
            <person name="Hall N."/>
            <person name="Watson M."/>
            <person name="Adriaenssens E.M."/>
            <person name="Foster-Nyarko E."/>
            <person name="Jarju S."/>
            <person name="Secka A."/>
            <person name="Antonio M."/>
            <person name="Oren A."/>
            <person name="Chaudhuri R."/>
            <person name="La Ragione R.M."/>
            <person name="Hildebrand F."/>
            <person name="Pallen M.J."/>
        </authorList>
    </citation>
    <scope>NUCLEOTIDE SEQUENCE [LARGE SCALE GENOMIC DNA]</scope>
    <source>
        <strain evidence="5 6">Sa4CUA7</strain>
    </source>
</reference>
<evidence type="ECO:0000256" key="1">
    <source>
        <dbReference type="ARBA" id="ARBA00023125"/>
    </source>
</evidence>
<dbReference type="HAMAP" id="MF_00984">
    <property type="entry name" value="SSB"/>
    <property type="match status" value="1"/>
</dbReference>
<keyword evidence="6" id="KW-1185">Reference proteome</keyword>
<dbReference type="Pfam" id="PF00436">
    <property type="entry name" value="SSB"/>
    <property type="match status" value="1"/>
</dbReference>
<dbReference type="EMBL" id="JACSQP010000002">
    <property type="protein sequence ID" value="MBD7956567.1"/>
    <property type="molecule type" value="Genomic_DNA"/>
</dbReference>
<comment type="subunit">
    <text evidence="2">Homotetramer.</text>
</comment>
<feature type="compositionally biased region" description="Low complexity" evidence="4">
    <location>
        <begin position="153"/>
        <end position="183"/>
    </location>
</feature>
<accession>A0ABR8RZC8</accession>
<evidence type="ECO:0000256" key="4">
    <source>
        <dbReference type="SAM" id="MobiDB-lite"/>
    </source>
</evidence>
<evidence type="ECO:0000313" key="6">
    <source>
        <dbReference type="Proteomes" id="UP000648352"/>
    </source>
</evidence>
<comment type="caution">
    <text evidence="5">The sequence shown here is derived from an EMBL/GenBank/DDBJ whole genome shotgun (WGS) entry which is preliminary data.</text>
</comment>
<name>A0ABR8RZC8_9MICO</name>
<dbReference type="Proteomes" id="UP000648352">
    <property type="component" value="Unassembled WGS sequence"/>
</dbReference>
<dbReference type="InterPro" id="IPR000424">
    <property type="entry name" value="Primosome_PriB/ssb"/>
</dbReference>
<evidence type="ECO:0000313" key="5">
    <source>
        <dbReference type="EMBL" id="MBD7956567.1"/>
    </source>
</evidence>
<keyword evidence="1 2" id="KW-0238">DNA-binding</keyword>
<dbReference type="NCBIfam" id="TIGR00621">
    <property type="entry name" value="ssb"/>
    <property type="match status" value="1"/>
</dbReference>
<dbReference type="SUPFAM" id="SSF50249">
    <property type="entry name" value="Nucleic acid-binding proteins"/>
    <property type="match status" value="1"/>
</dbReference>
<evidence type="ECO:0000256" key="3">
    <source>
        <dbReference type="RuleBase" id="RU000524"/>
    </source>
</evidence>
<dbReference type="PANTHER" id="PTHR10302:SF27">
    <property type="entry name" value="SINGLE-STRANDED DNA-BINDING PROTEIN"/>
    <property type="match status" value="1"/>
</dbReference>
<dbReference type="RefSeq" id="WP_191717603.1">
    <property type="nucleotide sequence ID" value="NZ_JACSQP010000002.1"/>
</dbReference>
<comment type="caution">
    <text evidence="2">Lacks conserved residue(s) required for the propagation of feature annotation.</text>
</comment>
<protein>
    <recommendedName>
        <fullName evidence="2 3">Single-stranded DNA-binding protein</fullName>
        <shortName evidence="2">SSB</shortName>
    </recommendedName>
</protein>
<gene>
    <name evidence="5" type="primary">ssb</name>
    <name evidence="5" type="ORF">H9651_02830</name>
</gene>